<keyword evidence="3" id="KW-1185">Reference proteome</keyword>
<evidence type="ECO:0000313" key="2">
    <source>
        <dbReference type="EMBL" id="KAK6497874.1"/>
    </source>
</evidence>
<dbReference type="Proteomes" id="UP001370758">
    <property type="component" value="Unassembled WGS sequence"/>
</dbReference>
<reference evidence="2 3" key="1">
    <citation type="submission" date="2023-08" db="EMBL/GenBank/DDBJ databases">
        <authorList>
            <person name="Palmer J.M."/>
        </authorList>
    </citation>
    <scope>NUCLEOTIDE SEQUENCE [LARGE SCALE GENOMIC DNA]</scope>
    <source>
        <strain evidence="2 3">TWF481</strain>
    </source>
</reference>
<dbReference type="EMBL" id="JAVHJL010000009">
    <property type="protein sequence ID" value="KAK6497874.1"/>
    <property type="molecule type" value="Genomic_DNA"/>
</dbReference>
<sequence length="268" mass="29734">MCQNPTIFSFLRGRLSSFFPFFPFSSWFRDKFSRVINGFQACKLWLSARSQIAARYLLSSPPSEDDDEYKPTTTIIPGLHRLMSPSCLKITMTGKELTSLSFLGGGEGEGWADIPLSSPLLTEPLFCRSQADESLRSETGDGGISNKFTVDISYPVLFGTTRWYPKPAVCFSPDDINKRKVMDVIEAMKKVFLEEYWDEAEGSTPVFEIVLSHICEKGEFAVVGIIDQVEESPISLGIKEDEGSGGWGEAVGTDNGWGDVNNTDTWSS</sequence>
<protein>
    <submittedName>
        <fullName evidence="2">Uncharacterized protein</fullName>
    </submittedName>
</protein>
<gene>
    <name evidence="2" type="ORF">TWF481_012273</name>
</gene>
<proteinExistence type="predicted"/>
<feature type="region of interest" description="Disordered" evidence="1">
    <location>
        <begin position="237"/>
        <end position="268"/>
    </location>
</feature>
<organism evidence="2 3">
    <name type="scientific">Arthrobotrys musiformis</name>
    <dbReference type="NCBI Taxonomy" id="47236"/>
    <lineage>
        <taxon>Eukaryota</taxon>
        <taxon>Fungi</taxon>
        <taxon>Dikarya</taxon>
        <taxon>Ascomycota</taxon>
        <taxon>Pezizomycotina</taxon>
        <taxon>Orbiliomycetes</taxon>
        <taxon>Orbiliales</taxon>
        <taxon>Orbiliaceae</taxon>
        <taxon>Arthrobotrys</taxon>
    </lineage>
</organism>
<dbReference type="AlphaFoldDB" id="A0AAV9VWM2"/>
<accession>A0AAV9VWM2</accession>
<evidence type="ECO:0000256" key="1">
    <source>
        <dbReference type="SAM" id="MobiDB-lite"/>
    </source>
</evidence>
<evidence type="ECO:0000313" key="3">
    <source>
        <dbReference type="Proteomes" id="UP001370758"/>
    </source>
</evidence>
<name>A0AAV9VWM2_9PEZI</name>
<comment type="caution">
    <text evidence="2">The sequence shown here is derived from an EMBL/GenBank/DDBJ whole genome shotgun (WGS) entry which is preliminary data.</text>
</comment>